<dbReference type="GO" id="GO:0016853">
    <property type="term" value="F:isomerase activity"/>
    <property type="evidence" value="ECO:0007669"/>
    <property type="project" value="TreeGrafter"/>
</dbReference>
<dbReference type="RefSeq" id="WP_159444437.1">
    <property type="nucleotide sequence ID" value="NZ_FWXK01000005.1"/>
</dbReference>
<evidence type="ECO:0000313" key="2">
    <source>
        <dbReference type="EMBL" id="SMC42406.1"/>
    </source>
</evidence>
<evidence type="ECO:0000256" key="1">
    <source>
        <dbReference type="PIRSR" id="PIRSR016184-1"/>
    </source>
</evidence>
<reference evidence="3" key="1">
    <citation type="submission" date="2017-04" db="EMBL/GenBank/DDBJ databases">
        <authorList>
            <person name="Varghese N."/>
            <person name="Submissions S."/>
        </authorList>
    </citation>
    <scope>NUCLEOTIDE SEQUENCE [LARGE SCALE GENOMIC DNA]</scope>
    <source>
        <strain evidence="3">DSM 21500</strain>
    </source>
</reference>
<organism evidence="2 3">
    <name type="scientific">Aerococcus suis</name>
    <dbReference type="NCBI Taxonomy" id="371602"/>
    <lineage>
        <taxon>Bacteria</taxon>
        <taxon>Bacillati</taxon>
        <taxon>Bacillota</taxon>
        <taxon>Bacilli</taxon>
        <taxon>Lactobacillales</taxon>
        <taxon>Aerococcaceae</taxon>
        <taxon>Aerococcus</taxon>
    </lineage>
</organism>
<accession>A0A1W1Z1Z4</accession>
<dbReference type="GO" id="GO:0005737">
    <property type="term" value="C:cytoplasm"/>
    <property type="evidence" value="ECO:0007669"/>
    <property type="project" value="TreeGrafter"/>
</dbReference>
<dbReference type="OrthoDB" id="9788221at2"/>
<name>A0A1W1Z1Z4_9LACT</name>
<dbReference type="PIRSF" id="PIRSF016184">
    <property type="entry name" value="PhzC_PhzF"/>
    <property type="match status" value="1"/>
</dbReference>
<dbReference type="Proteomes" id="UP000243884">
    <property type="component" value="Unassembled WGS sequence"/>
</dbReference>
<dbReference type="InterPro" id="IPR003719">
    <property type="entry name" value="Phenazine_PhzF-like"/>
</dbReference>
<gene>
    <name evidence="2" type="ORF">SAMN04487984_1048</name>
</gene>
<proteinExistence type="predicted"/>
<dbReference type="Pfam" id="PF02567">
    <property type="entry name" value="PhzC-PhzF"/>
    <property type="match status" value="1"/>
</dbReference>
<dbReference type="AlphaFoldDB" id="A0A1W1Z1Z4"/>
<dbReference type="SUPFAM" id="SSF54506">
    <property type="entry name" value="Diaminopimelate epimerase-like"/>
    <property type="match status" value="1"/>
</dbReference>
<dbReference type="Gene3D" id="3.10.310.10">
    <property type="entry name" value="Diaminopimelate Epimerase, Chain A, domain 1"/>
    <property type="match status" value="2"/>
</dbReference>
<sequence length="278" mass="30233">MIEVIPTTVFADGPNGGNPCPVILGADNYSDEEMRALAEELSAEVGFILATNRPACDYQFRFFVPNKEMTMCGHATIACATVLYDRSQRPIKSLTIETLAGDIPIEFLPMEEGIQVSVAQKAGHFDSINVSKETIAQALNISCQQIVSETVYNASTSKPKTLIALDSRETLDNLRPQLSKLWDICDMVDSSGFYPYVQVADDVFFARQFPNNSGYDEDAATGVAASALGAFVAHNLNNEIPLLTVYQGQAMERPSKIQVKDAGKMNAIVGHANILVTD</sequence>
<protein>
    <submittedName>
        <fullName evidence="2">Phenazine biosynthesis protein PhzF family</fullName>
    </submittedName>
</protein>
<dbReference type="NCBIfam" id="TIGR00654">
    <property type="entry name" value="PhzF_family"/>
    <property type="match status" value="1"/>
</dbReference>
<keyword evidence="3" id="KW-1185">Reference proteome</keyword>
<dbReference type="PANTHER" id="PTHR13774">
    <property type="entry name" value="PHENAZINE BIOSYNTHESIS PROTEIN"/>
    <property type="match status" value="1"/>
</dbReference>
<evidence type="ECO:0000313" key="3">
    <source>
        <dbReference type="Proteomes" id="UP000243884"/>
    </source>
</evidence>
<dbReference type="EMBL" id="FWXK01000005">
    <property type="protein sequence ID" value="SMC42406.1"/>
    <property type="molecule type" value="Genomic_DNA"/>
</dbReference>
<feature type="active site" evidence="1">
    <location>
        <position position="44"/>
    </location>
</feature>